<feature type="region of interest" description="Disordered" evidence="1">
    <location>
        <begin position="170"/>
        <end position="193"/>
    </location>
</feature>
<organism evidence="3">
    <name type="scientific">Aspergillus niger</name>
    <dbReference type="NCBI Taxonomy" id="5061"/>
    <lineage>
        <taxon>Eukaryota</taxon>
        <taxon>Fungi</taxon>
        <taxon>Dikarya</taxon>
        <taxon>Ascomycota</taxon>
        <taxon>Pezizomycotina</taxon>
        <taxon>Eurotiomycetes</taxon>
        <taxon>Eurotiomycetidae</taxon>
        <taxon>Eurotiales</taxon>
        <taxon>Aspergillaceae</taxon>
        <taxon>Aspergillus</taxon>
        <taxon>Aspergillus subgen. Circumdati</taxon>
    </lineage>
</organism>
<protein>
    <recommendedName>
        <fullName evidence="2">DUF1279 domain-containing protein</fullName>
    </recommendedName>
</protein>
<dbReference type="KEGG" id="ang:An04g00220"/>
<name>A0AAJ8BMU8_ASPNG</name>
<feature type="compositionally biased region" description="Low complexity" evidence="1">
    <location>
        <begin position="22"/>
        <end position="38"/>
    </location>
</feature>
<sequence length="288" mass="32037">MSLRQSHLSRLFSQASRILQNAPPASTTTRTSSLSSSPLLSRAFGMPSRRALSFQTRSPSSSSQMRFRSGQIQQPGNIFRRSFFRSARSNSSAQSEQQAPSLSQRLRTLSKEYGWSALWVYLILSAVDFPLCFMAVRLAGVERIGHYEHVISESVKGAIRKVWPPSEEEEKAAAALQSQAEQESKEASEDKANGGEASLWTQLALAYAVHKSLIFIRVPLTAAITPNVVKVLRGWGWDIVKGRPKGMTRAQCPSPLRDIEPGISVNHDRQEGRQGTNVQERMRRDIKG</sequence>
<dbReference type="RefSeq" id="XP_059600413.1">
    <property type="nucleotide sequence ID" value="XM_059747236.1"/>
</dbReference>
<reference evidence="3" key="2">
    <citation type="submission" date="2025-08" db="UniProtKB">
        <authorList>
            <consortium name="RefSeq"/>
        </authorList>
    </citation>
    <scope>IDENTIFICATION</scope>
</reference>
<reference evidence="3" key="1">
    <citation type="submission" date="2025-02" db="EMBL/GenBank/DDBJ databases">
        <authorList>
            <consortium name="NCBI Genome Project"/>
        </authorList>
    </citation>
    <scope>NUCLEOTIDE SEQUENCE</scope>
</reference>
<feature type="compositionally biased region" description="Basic and acidic residues" evidence="1">
    <location>
        <begin position="182"/>
        <end position="193"/>
    </location>
</feature>
<evidence type="ECO:0000256" key="1">
    <source>
        <dbReference type="SAM" id="MobiDB-lite"/>
    </source>
</evidence>
<gene>
    <name evidence="3" type="ORF">An04g00220</name>
</gene>
<feature type="region of interest" description="Disordered" evidence="1">
    <location>
        <begin position="263"/>
        <end position="288"/>
    </location>
</feature>
<dbReference type="AlphaFoldDB" id="A0AAJ8BMU8"/>
<evidence type="ECO:0000259" key="2">
    <source>
        <dbReference type="Pfam" id="PF06916"/>
    </source>
</evidence>
<feature type="domain" description="DUF1279" evidence="2">
    <location>
        <begin position="104"/>
        <end position="226"/>
    </location>
</feature>
<dbReference type="InterPro" id="IPR045866">
    <property type="entry name" value="FAM210A/B-like"/>
</dbReference>
<dbReference type="PANTHER" id="PTHR21377:SF0">
    <property type="entry name" value="PROTEIN FAM210B, MITOCHONDRIAL"/>
    <property type="match status" value="1"/>
</dbReference>
<feature type="region of interest" description="Disordered" evidence="1">
    <location>
        <begin position="19"/>
        <end position="38"/>
    </location>
</feature>
<proteinExistence type="predicted"/>
<dbReference type="Pfam" id="PF06916">
    <property type="entry name" value="FAM210A-B_dom"/>
    <property type="match status" value="1"/>
</dbReference>
<accession>A0AAJ8BMU8</accession>
<dbReference type="InterPro" id="IPR009688">
    <property type="entry name" value="FAM210A/B-like_dom"/>
</dbReference>
<dbReference type="PANTHER" id="PTHR21377">
    <property type="entry name" value="PROTEIN FAM210B, MITOCHONDRIAL"/>
    <property type="match status" value="1"/>
</dbReference>
<evidence type="ECO:0000313" key="3">
    <source>
        <dbReference type="RefSeq" id="XP_059600413.1"/>
    </source>
</evidence>
<dbReference type="GeneID" id="4990422"/>